<proteinExistence type="predicted"/>
<sequence length="89" mass="10147">MESKGLTSDCDDCFLKEEAEALLARHATILVRYVDGTSDVIESDQLRTFKKRLYSVFLDIQFTMEEEENNQLTFLNVLVCCKDCGGLKT</sequence>
<accession>A0A3P7NXS7</accession>
<dbReference type="AlphaFoldDB" id="A0A3P7NXS7"/>
<dbReference type="OrthoDB" id="6254425at2759"/>
<evidence type="ECO:0000313" key="2">
    <source>
        <dbReference type="Proteomes" id="UP000281553"/>
    </source>
</evidence>
<gene>
    <name evidence="1" type="ORF">DILT_LOCUS6227</name>
</gene>
<reference evidence="1 2" key="1">
    <citation type="submission" date="2018-11" db="EMBL/GenBank/DDBJ databases">
        <authorList>
            <consortium name="Pathogen Informatics"/>
        </authorList>
    </citation>
    <scope>NUCLEOTIDE SEQUENCE [LARGE SCALE GENOMIC DNA]</scope>
</reference>
<organism evidence="1 2">
    <name type="scientific">Dibothriocephalus latus</name>
    <name type="common">Fish tapeworm</name>
    <name type="synonym">Diphyllobothrium latum</name>
    <dbReference type="NCBI Taxonomy" id="60516"/>
    <lineage>
        <taxon>Eukaryota</taxon>
        <taxon>Metazoa</taxon>
        <taxon>Spiralia</taxon>
        <taxon>Lophotrochozoa</taxon>
        <taxon>Platyhelminthes</taxon>
        <taxon>Cestoda</taxon>
        <taxon>Eucestoda</taxon>
        <taxon>Diphyllobothriidea</taxon>
        <taxon>Diphyllobothriidae</taxon>
        <taxon>Dibothriocephalus</taxon>
    </lineage>
</organism>
<keyword evidence="2" id="KW-1185">Reference proteome</keyword>
<name>A0A3P7NXS7_DIBLA</name>
<protein>
    <submittedName>
        <fullName evidence="1">Uncharacterized protein</fullName>
    </submittedName>
</protein>
<dbReference type="Proteomes" id="UP000281553">
    <property type="component" value="Unassembled WGS sequence"/>
</dbReference>
<evidence type="ECO:0000313" key="1">
    <source>
        <dbReference type="EMBL" id="VDN10396.1"/>
    </source>
</evidence>
<dbReference type="EMBL" id="UYRU01049065">
    <property type="protein sequence ID" value="VDN10396.1"/>
    <property type="molecule type" value="Genomic_DNA"/>
</dbReference>